<evidence type="ECO:0000256" key="1">
    <source>
        <dbReference type="ARBA" id="ARBA00022747"/>
    </source>
</evidence>
<dbReference type="Gene3D" id="3.40.50.150">
    <property type="entry name" value="Vaccinia Virus protein VP39"/>
    <property type="match status" value="1"/>
</dbReference>
<dbReference type="GO" id="GO:0005524">
    <property type="term" value="F:ATP binding"/>
    <property type="evidence" value="ECO:0007669"/>
    <property type="project" value="InterPro"/>
</dbReference>
<comment type="caution">
    <text evidence="5">The sequence shown here is derived from an EMBL/GenBank/DDBJ whole genome shotgun (WGS) entry which is preliminary data.</text>
</comment>
<evidence type="ECO:0000259" key="3">
    <source>
        <dbReference type="PROSITE" id="PS51192"/>
    </source>
</evidence>
<dbReference type="AlphaFoldDB" id="A0A6G4IXP4"/>
<accession>A0A6G4IXP4</accession>
<dbReference type="EMBL" id="JAAJQV010000212">
    <property type="protein sequence ID" value="NFW00998.1"/>
    <property type="molecule type" value="Genomic_DNA"/>
</dbReference>
<dbReference type="Gene3D" id="3.40.1350.10">
    <property type="match status" value="1"/>
</dbReference>
<keyword evidence="5" id="KW-0547">Nucleotide-binding</keyword>
<dbReference type="InterPro" id="IPR002052">
    <property type="entry name" value="DNA_methylase_N6_adenine_CS"/>
</dbReference>
<reference evidence="5" key="1">
    <citation type="submission" date="2020-02" db="EMBL/GenBank/DDBJ databases">
        <title>Novel Insights Into The Classification of Staphylococcal Beta-Lactamases In Relation To The Cefazolin Inoculum Effect.</title>
        <authorList>
            <person name="Carvajal L.P."/>
            <person name="Rincon S."/>
            <person name="Echeverri A."/>
            <person name="Porras J."/>
            <person name="Rios R."/>
            <person name="Ordonez K."/>
            <person name="Seas C."/>
            <person name="Gomez-Villegas S."/>
            <person name="Diaz L."/>
            <person name="Arias C.A."/>
            <person name="Reyes J."/>
        </authorList>
    </citation>
    <scope>NUCLEOTIDE SEQUENCE</scope>
    <source>
        <strain evidence="5">UCL372</strain>
    </source>
</reference>
<dbReference type="GO" id="GO:0032259">
    <property type="term" value="P:methylation"/>
    <property type="evidence" value="ECO:0007669"/>
    <property type="project" value="InterPro"/>
</dbReference>
<keyword evidence="5" id="KW-0067">ATP-binding</keyword>
<evidence type="ECO:0000259" key="4">
    <source>
        <dbReference type="PROSITE" id="PS51194"/>
    </source>
</evidence>
<dbReference type="SUPFAM" id="SSF52980">
    <property type="entry name" value="Restriction endonuclease-like"/>
    <property type="match status" value="1"/>
</dbReference>
<dbReference type="PROSITE" id="PS51194">
    <property type="entry name" value="HELICASE_CTER"/>
    <property type="match status" value="1"/>
</dbReference>
<dbReference type="Pfam" id="PF22240">
    <property type="entry name" value="ISP_coupler"/>
    <property type="match status" value="1"/>
</dbReference>
<dbReference type="PROSITE" id="PS00092">
    <property type="entry name" value="N6_MTASE"/>
    <property type="match status" value="1"/>
</dbReference>
<dbReference type="PRINTS" id="PR00507">
    <property type="entry name" value="N12N6MTFRASE"/>
</dbReference>
<gene>
    <name evidence="5" type="ORF">G0X02_13345</name>
</gene>
<sequence length="1254" mass="143009">MKTSFKAFNNIINTINQSAGNNQRDRGTFFEELVKIYLQNEPVYKNLYSDVWLLKEIPEKYGIPKQDTGVDLVAKNRITGKLTAIQAKFYQGKIGKAEINSFIAELGKSYYSDGLIVSTTDEWNQNALNTIEKQTKQVQRIGLSNLRHSSIDWSIFDFEKPKEVVVDSPKKLRDYQEEAIRLAKKYYKNNDRGMLVMAPGTGKTFTSLKIAESFAKDSGKKIYNILYLVPSIQLLTQTLFSWNTDKSINFNINSFAVTSDRKATKKKTDSDDLDVLAIDIGFPATTNEKEILSNYNSIKYDNEKITMNVIFSTYQSIDVVKKAQDLGYPKFDFIICDEAHRTTGITEEGKKSSHFTKVHNNNYINGEIRLYQTATPKIYSDDAKSKKNENSIIISSMDNEEIYGKEIFRLGFGEAVARGYLTDYKVMVLTVEEEAMTRNLQQTLADENGLRMNDIGKIIGIWNGMIKRQGTSGKVNGRPMKRAISFIDSIENSKKIAEKFNSVVNEYLGDTAKESFQIDVRHVDGKLNALRKKEALDWLTDDIDNNEARVLSNVKFLTEGIDVPNLDAVIFFAPKKSQVDIVQAVGRIMRKSKEKEYGYIILPIVIPAGTNPENILDDNKSYAAVWQILNALRSTDERFNAIVNQLQLNKEKSGNIDIINPGKGRPRKPYKEGEENGNLDVNKPIQQELELWDDIKEAIYGKIVRKVGNRRYLEDWSKDVNEIAQRYIRWITDRINDKENPIKNEFSKFVYSLQINLNKSITIELAIEMLAQHLITKPVFEALFDQNSFVNNNPVSQSMEKVVKELQKAGFEKEQDRLKPFYESVKLRASGIDNAESKQKLITTLYEKFFSTGFKTTSKRLGIIFTPVEVVDFIIKSVDEILQNHFEKSLSSKGVHILDPFTGTGTFVARVLSYLKSQMEQNKISMADIVHKYTKELHANEIILLSYYIAAINIETTFNEIDTNLEYQPFEGIVLTDTFESTENDNTFDDIFFGINNKRLKQQKKLPITAIIGNPPYKKIKATANDFTAVQNYPMLDGKINETYARETSANLKNSLQDSYIRALRWSTDRIGDTGIIGFITNNGYIDSASLNGVRKVLEKDFNYIYVINLKGSLSGLSSEAIKREGKNIFDIKTGVAIIILVKDGSNAHSIKYYDIGNNLSKQEKLDILSNNSIKDLDFIDIIPDENGDWINHRDKNYGKYLALGGEKDAVFQNKLVGFNTNRDFWSFNFSKKEVEKNIERMISNYNTCLLYTS</sequence>
<dbReference type="GO" id="GO:0016787">
    <property type="term" value="F:hydrolase activity"/>
    <property type="evidence" value="ECO:0007669"/>
    <property type="project" value="InterPro"/>
</dbReference>
<evidence type="ECO:0000256" key="2">
    <source>
        <dbReference type="SAM" id="MobiDB-lite"/>
    </source>
</evidence>
<dbReference type="SUPFAM" id="SSF53335">
    <property type="entry name" value="S-adenosyl-L-methionine-dependent methyltransferases"/>
    <property type="match status" value="1"/>
</dbReference>
<feature type="domain" description="Helicase ATP-binding" evidence="3">
    <location>
        <begin position="184"/>
        <end position="394"/>
    </location>
</feature>
<dbReference type="SMART" id="SM00490">
    <property type="entry name" value="HELICc"/>
    <property type="match status" value="1"/>
</dbReference>
<dbReference type="PANTHER" id="PTHR47396">
    <property type="entry name" value="TYPE I RESTRICTION ENZYME ECOKI R PROTEIN"/>
    <property type="match status" value="1"/>
</dbReference>
<dbReference type="InterPro" id="IPR014001">
    <property type="entry name" value="Helicase_ATP-bd"/>
</dbReference>
<dbReference type="InterPro" id="IPR053980">
    <property type="entry name" value="ISP_coupler"/>
</dbReference>
<dbReference type="InterPro" id="IPR011335">
    <property type="entry name" value="Restrct_endonuc-II-like"/>
</dbReference>
<dbReference type="PANTHER" id="PTHR47396:SF1">
    <property type="entry name" value="ATP-DEPENDENT HELICASE IRC3-RELATED"/>
    <property type="match status" value="1"/>
</dbReference>
<dbReference type="GO" id="GO:0005829">
    <property type="term" value="C:cytosol"/>
    <property type="evidence" value="ECO:0007669"/>
    <property type="project" value="TreeGrafter"/>
</dbReference>
<dbReference type="GO" id="GO:0008170">
    <property type="term" value="F:N-methyltransferase activity"/>
    <property type="evidence" value="ECO:0007669"/>
    <property type="project" value="InterPro"/>
</dbReference>
<keyword evidence="5" id="KW-0378">Hydrolase</keyword>
<feature type="domain" description="Helicase C-terminal" evidence="4">
    <location>
        <begin position="465"/>
        <end position="654"/>
    </location>
</feature>
<dbReference type="PROSITE" id="PS51192">
    <property type="entry name" value="HELICASE_ATP_BIND_1"/>
    <property type="match status" value="1"/>
</dbReference>
<dbReference type="InterPro" id="IPR003356">
    <property type="entry name" value="DNA_methylase_A-5"/>
</dbReference>
<dbReference type="InterPro" id="IPR050742">
    <property type="entry name" value="Helicase_Restrict-Modif_Enz"/>
</dbReference>
<feature type="non-terminal residue" evidence="5">
    <location>
        <position position="1254"/>
    </location>
</feature>
<name>A0A6G4IXP4_STAAU</name>
<dbReference type="InterPro" id="IPR029063">
    <property type="entry name" value="SAM-dependent_MTases_sf"/>
</dbReference>
<dbReference type="InterPro" id="IPR027417">
    <property type="entry name" value="P-loop_NTPase"/>
</dbReference>
<dbReference type="CDD" id="cd22333">
    <property type="entry name" value="LlaBIII_nuclease-like"/>
    <property type="match status" value="1"/>
</dbReference>
<dbReference type="Gene3D" id="3.40.50.300">
    <property type="entry name" value="P-loop containing nucleotide triphosphate hydrolases"/>
    <property type="match status" value="2"/>
</dbReference>
<dbReference type="InterPro" id="IPR011856">
    <property type="entry name" value="tRNA_endonuc-like_dom_sf"/>
</dbReference>
<dbReference type="GO" id="GO:0004386">
    <property type="term" value="F:helicase activity"/>
    <property type="evidence" value="ECO:0007669"/>
    <property type="project" value="UniProtKB-KW"/>
</dbReference>
<dbReference type="Pfam" id="PF13156">
    <property type="entry name" value="Mrr_cat_2"/>
    <property type="match status" value="1"/>
</dbReference>
<dbReference type="SUPFAM" id="SSF52540">
    <property type="entry name" value="P-loop containing nucleoside triphosphate hydrolases"/>
    <property type="match status" value="1"/>
</dbReference>
<organism evidence="5">
    <name type="scientific">Staphylococcus aureus</name>
    <dbReference type="NCBI Taxonomy" id="1280"/>
    <lineage>
        <taxon>Bacteria</taxon>
        <taxon>Bacillati</taxon>
        <taxon>Bacillota</taxon>
        <taxon>Bacilli</taxon>
        <taxon>Bacillales</taxon>
        <taxon>Staphylococcaceae</taxon>
        <taxon>Staphylococcus</taxon>
    </lineage>
</organism>
<dbReference type="GO" id="GO:0009307">
    <property type="term" value="P:DNA restriction-modification system"/>
    <property type="evidence" value="ECO:0007669"/>
    <property type="project" value="UniProtKB-KW"/>
</dbReference>
<protein>
    <submittedName>
        <fullName evidence="5">DEAD/DEAH box helicase</fullName>
    </submittedName>
</protein>
<dbReference type="InterPro" id="IPR006935">
    <property type="entry name" value="Helicase/UvrB_N"/>
</dbReference>
<dbReference type="GO" id="GO:0003677">
    <property type="term" value="F:DNA binding"/>
    <property type="evidence" value="ECO:0007669"/>
    <property type="project" value="InterPro"/>
</dbReference>
<proteinExistence type="predicted"/>
<evidence type="ECO:0000313" key="5">
    <source>
        <dbReference type="EMBL" id="NFW00998.1"/>
    </source>
</evidence>
<dbReference type="SMART" id="SM00487">
    <property type="entry name" value="DEXDc"/>
    <property type="match status" value="1"/>
</dbReference>
<dbReference type="Pfam" id="PF00271">
    <property type="entry name" value="Helicase_C"/>
    <property type="match status" value="1"/>
</dbReference>
<keyword evidence="1" id="KW-0680">Restriction system</keyword>
<dbReference type="InterPro" id="IPR001650">
    <property type="entry name" value="Helicase_C-like"/>
</dbReference>
<dbReference type="Pfam" id="PF04851">
    <property type="entry name" value="ResIII"/>
    <property type="match status" value="1"/>
</dbReference>
<keyword evidence="5" id="KW-0347">Helicase</keyword>
<dbReference type="InterPro" id="IPR039442">
    <property type="entry name" value="Mrr-like_dom"/>
</dbReference>
<dbReference type="Pfam" id="PF02384">
    <property type="entry name" value="N6_Mtase"/>
    <property type="match status" value="1"/>
</dbReference>
<feature type="region of interest" description="Disordered" evidence="2">
    <location>
        <begin position="657"/>
        <end position="679"/>
    </location>
</feature>